<comment type="caution">
    <text evidence="1">The sequence shown here is derived from an EMBL/GenBank/DDBJ whole genome shotgun (WGS) entry which is preliminary data.</text>
</comment>
<accession>A0A2J8NUN4</accession>
<organism evidence="1 2">
    <name type="scientific">Pan troglodytes</name>
    <name type="common">Chimpanzee</name>
    <dbReference type="NCBI Taxonomy" id="9598"/>
    <lineage>
        <taxon>Eukaryota</taxon>
        <taxon>Metazoa</taxon>
        <taxon>Chordata</taxon>
        <taxon>Craniata</taxon>
        <taxon>Vertebrata</taxon>
        <taxon>Euteleostomi</taxon>
        <taxon>Mammalia</taxon>
        <taxon>Eutheria</taxon>
        <taxon>Euarchontoglires</taxon>
        <taxon>Primates</taxon>
        <taxon>Haplorrhini</taxon>
        <taxon>Catarrhini</taxon>
        <taxon>Hominidae</taxon>
        <taxon>Pan</taxon>
    </lineage>
</organism>
<dbReference type="Proteomes" id="UP000236370">
    <property type="component" value="Unassembled WGS sequence"/>
</dbReference>
<dbReference type="EMBL" id="NBAG03000223">
    <property type="protein sequence ID" value="PNI75473.1"/>
    <property type="molecule type" value="Genomic_DNA"/>
</dbReference>
<evidence type="ECO:0000313" key="1">
    <source>
        <dbReference type="EMBL" id="PNI75473.1"/>
    </source>
</evidence>
<sequence length="43" mass="5268">MEVLRPQLIRIDGRNYRKNPVQEQTYQHEEDEEDFYRGWSAVA</sequence>
<proteinExistence type="predicted"/>
<gene>
    <name evidence="1" type="ORF">CK820_G0007913</name>
</gene>
<name>A0A2J8NUN4_PANTR</name>
<protein>
    <submittedName>
        <fullName evidence="1">ASCC1 isoform 5</fullName>
    </submittedName>
</protein>
<dbReference type="AlphaFoldDB" id="A0A2J8NUN4"/>
<reference evidence="1 2" key="1">
    <citation type="submission" date="2017-12" db="EMBL/GenBank/DDBJ databases">
        <title>High-resolution comparative analysis of great ape genomes.</title>
        <authorList>
            <person name="Pollen A."/>
            <person name="Hastie A."/>
            <person name="Hormozdiari F."/>
            <person name="Dougherty M."/>
            <person name="Liu R."/>
            <person name="Chaisson M."/>
            <person name="Hoppe E."/>
            <person name="Hill C."/>
            <person name="Pang A."/>
            <person name="Hillier L."/>
            <person name="Baker C."/>
            <person name="Armstrong J."/>
            <person name="Shendure J."/>
            <person name="Paten B."/>
            <person name="Wilson R."/>
            <person name="Chao H."/>
            <person name="Schneider V."/>
            <person name="Ventura M."/>
            <person name="Kronenberg Z."/>
            <person name="Murali S."/>
            <person name="Gordon D."/>
            <person name="Cantsilieris S."/>
            <person name="Munson K."/>
            <person name="Nelson B."/>
            <person name="Raja A."/>
            <person name="Underwood J."/>
            <person name="Diekhans M."/>
            <person name="Fiddes I."/>
            <person name="Haussler D."/>
            <person name="Eichler E."/>
        </authorList>
    </citation>
    <scope>NUCLEOTIDE SEQUENCE [LARGE SCALE GENOMIC DNA]</scope>
    <source>
        <strain evidence="1">Yerkes chimp pedigree #C0471</strain>
    </source>
</reference>
<evidence type="ECO:0000313" key="2">
    <source>
        <dbReference type="Proteomes" id="UP000236370"/>
    </source>
</evidence>